<dbReference type="KEGG" id="dva:DAD186_07650"/>
<evidence type="ECO:0000256" key="5">
    <source>
        <dbReference type="ARBA" id="ARBA00022989"/>
    </source>
</evidence>
<evidence type="ECO:0000256" key="4">
    <source>
        <dbReference type="ARBA" id="ARBA00022692"/>
    </source>
</evidence>
<dbReference type="InterPro" id="IPR052049">
    <property type="entry name" value="Electron_transfer_protein"/>
</dbReference>
<evidence type="ECO:0000256" key="1">
    <source>
        <dbReference type="ARBA" id="ARBA00004651"/>
    </source>
</evidence>
<evidence type="ECO:0000256" key="8">
    <source>
        <dbReference type="SAM" id="Phobius"/>
    </source>
</evidence>
<keyword evidence="5 8" id="KW-1133">Transmembrane helix</keyword>
<dbReference type="STRING" id="1630135.DAD186_07650"/>
<dbReference type="PANTHER" id="PTHR34856:SF2">
    <property type="entry name" value="PROTEIN NRFD"/>
    <property type="match status" value="1"/>
</dbReference>
<name>A0A1B0ZH26_9MICO</name>
<comment type="subcellular location">
    <subcellularLocation>
        <location evidence="1">Cell membrane</location>
        <topology evidence="1">Multi-pass membrane protein</topology>
    </subcellularLocation>
</comment>
<dbReference type="RefSeq" id="WP_065247549.1">
    <property type="nucleotide sequence ID" value="NZ_CP012117.1"/>
</dbReference>
<evidence type="ECO:0000256" key="6">
    <source>
        <dbReference type="ARBA" id="ARBA00023136"/>
    </source>
</evidence>
<keyword evidence="4 8" id="KW-0812">Transmembrane</keyword>
<evidence type="ECO:0000256" key="7">
    <source>
        <dbReference type="SAM" id="MobiDB-lite"/>
    </source>
</evidence>
<dbReference type="PANTHER" id="PTHR34856">
    <property type="entry name" value="PROTEIN NRFD"/>
    <property type="match status" value="1"/>
</dbReference>
<feature type="transmembrane region" description="Helical" evidence="8">
    <location>
        <begin position="66"/>
        <end position="86"/>
    </location>
</feature>
<dbReference type="Proteomes" id="UP000092596">
    <property type="component" value="Chromosome"/>
</dbReference>
<dbReference type="Pfam" id="PF03916">
    <property type="entry name" value="NrfD"/>
    <property type="match status" value="1"/>
</dbReference>
<gene>
    <name evidence="9" type="ORF">DAD186_07650</name>
</gene>
<sequence>MSQNEFDSYRPPQPMRRKRRPEATKYDGARKRGQNRMGEVSMVEDVQFTSYYGRQIVKAPPWEYPIGVYLFLGGVAGSSGLIALAAEATGRDTLRRNARVGSIAALGIGTVSLIADLGRPERFLNMMRTFKPTSPMNLGTWIISAYGVNAGVTFANEFDRMTGEKLPLGPLRKVARFMEKPASWGQAATGAPLAVYTAVLLGDSALPAWNGGKFSLPFLFASSASLAASGTAMLSTPLDEIGPVQRLALAGVAGDMLSLRAMKKEMHPLEAEPLEIGDGGKKMHIAEKLLIAGAVTGLFAKKHRAIAIASGACLAAASAFTRFGILDAGFQSARDPKYTVIPQKERLERRRKHGIVDDSIVTGPEAD</sequence>
<accession>A0A1B0ZH26</accession>
<evidence type="ECO:0000313" key="9">
    <source>
        <dbReference type="EMBL" id="ANP27315.1"/>
    </source>
</evidence>
<dbReference type="EMBL" id="CP012117">
    <property type="protein sequence ID" value="ANP27315.1"/>
    <property type="molecule type" value="Genomic_DNA"/>
</dbReference>
<evidence type="ECO:0000313" key="10">
    <source>
        <dbReference type="Proteomes" id="UP000092596"/>
    </source>
</evidence>
<proteinExistence type="inferred from homology"/>
<keyword evidence="3" id="KW-1003">Cell membrane</keyword>
<evidence type="ECO:0000256" key="3">
    <source>
        <dbReference type="ARBA" id="ARBA00022475"/>
    </source>
</evidence>
<comment type="similarity">
    <text evidence="2">Belongs to the NrfD family.</text>
</comment>
<evidence type="ECO:0000256" key="2">
    <source>
        <dbReference type="ARBA" id="ARBA00008929"/>
    </source>
</evidence>
<dbReference type="InterPro" id="IPR005614">
    <property type="entry name" value="NrfD-like"/>
</dbReference>
<organism evidence="9 10">
    <name type="scientific">Dermabacter vaginalis</name>
    <dbReference type="NCBI Taxonomy" id="1630135"/>
    <lineage>
        <taxon>Bacteria</taxon>
        <taxon>Bacillati</taxon>
        <taxon>Actinomycetota</taxon>
        <taxon>Actinomycetes</taxon>
        <taxon>Micrococcales</taxon>
        <taxon>Dermabacteraceae</taxon>
        <taxon>Dermabacter</taxon>
    </lineage>
</organism>
<feature type="compositionally biased region" description="Basic and acidic residues" evidence="7">
    <location>
        <begin position="21"/>
        <end position="30"/>
    </location>
</feature>
<dbReference type="AlphaFoldDB" id="A0A1B0ZH26"/>
<protein>
    <recommendedName>
        <fullName evidence="11">Nitrite reductase</fullName>
    </recommendedName>
</protein>
<feature type="region of interest" description="Disordered" evidence="7">
    <location>
        <begin position="1"/>
        <end position="35"/>
    </location>
</feature>
<dbReference type="Gene3D" id="1.20.1630.10">
    <property type="entry name" value="Formate dehydrogenase/DMSO reductase domain"/>
    <property type="match status" value="1"/>
</dbReference>
<keyword evidence="6 8" id="KW-0472">Membrane</keyword>
<dbReference type="GO" id="GO:0005886">
    <property type="term" value="C:plasma membrane"/>
    <property type="evidence" value="ECO:0007669"/>
    <property type="project" value="UniProtKB-SubCell"/>
</dbReference>
<dbReference type="PATRIC" id="fig|1630135.4.peg.767"/>
<evidence type="ECO:0008006" key="11">
    <source>
        <dbReference type="Google" id="ProtNLM"/>
    </source>
</evidence>
<feature type="transmembrane region" description="Helical" evidence="8">
    <location>
        <begin position="98"/>
        <end position="118"/>
    </location>
</feature>
<reference evidence="9 10" key="1">
    <citation type="submission" date="2015-06" db="EMBL/GenBank/DDBJ databases">
        <title>Investigation of pathophysiology for high-risk pregnancy and development of treatment modality based on it.</title>
        <authorList>
            <person name="Kim B.-C."/>
            <person name="Lim S."/>
        </authorList>
    </citation>
    <scope>NUCLEOTIDE SEQUENCE [LARGE SCALE GENOMIC DNA]</scope>
    <source>
        <strain evidence="9 10">AD1-86</strain>
    </source>
</reference>